<gene>
    <name evidence="1" type="ORF">Tci_882793</name>
</gene>
<reference evidence="1" key="1">
    <citation type="journal article" date="2019" name="Sci. Rep.">
        <title>Draft genome of Tanacetum cinerariifolium, the natural source of mosquito coil.</title>
        <authorList>
            <person name="Yamashiro T."/>
            <person name="Shiraishi A."/>
            <person name="Satake H."/>
            <person name="Nakayama K."/>
        </authorList>
    </citation>
    <scope>NUCLEOTIDE SEQUENCE</scope>
</reference>
<evidence type="ECO:0008006" key="2">
    <source>
        <dbReference type="Google" id="ProtNLM"/>
    </source>
</evidence>
<proteinExistence type="predicted"/>
<comment type="caution">
    <text evidence="1">The sequence shown here is derived from an EMBL/GenBank/DDBJ whole genome shotgun (WGS) entry which is preliminary data.</text>
</comment>
<organism evidence="1">
    <name type="scientific">Tanacetum cinerariifolium</name>
    <name type="common">Dalmatian daisy</name>
    <name type="synonym">Chrysanthemum cinerariifolium</name>
    <dbReference type="NCBI Taxonomy" id="118510"/>
    <lineage>
        <taxon>Eukaryota</taxon>
        <taxon>Viridiplantae</taxon>
        <taxon>Streptophyta</taxon>
        <taxon>Embryophyta</taxon>
        <taxon>Tracheophyta</taxon>
        <taxon>Spermatophyta</taxon>
        <taxon>Magnoliopsida</taxon>
        <taxon>eudicotyledons</taxon>
        <taxon>Gunneridae</taxon>
        <taxon>Pentapetalae</taxon>
        <taxon>asterids</taxon>
        <taxon>campanulids</taxon>
        <taxon>Asterales</taxon>
        <taxon>Asteraceae</taxon>
        <taxon>Asteroideae</taxon>
        <taxon>Anthemideae</taxon>
        <taxon>Anthemidinae</taxon>
        <taxon>Tanacetum</taxon>
    </lineage>
</organism>
<dbReference type="AlphaFoldDB" id="A0A699TSQ8"/>
<protein>
    <recommendedName>
        <fullName evidence="2">F-box associated domain-containing protein</fullName>
    </recommendedName>
</protein>
<dbReference type="EMBL" id="BKCJ011254870">
    <property type="protein sequence ID" value="GFD10824.1"/>
    <property type="molecule type" value="Genomic_DNA"/>
</dbReference>
<sequence length="172" mass="19881">HNQVVIDKFIYWHAIDRMSCCHLIMSFDMISKEFMEICLTGSLLADTHLELCICKLKESLVVIQYEWHTDLPDISIWMMDNGDLKSFENIYTIKSNISYVPILEVLEFNKNEEAIVKITKELDEEDEHELLVYEPNSQCINYLGMSVEGSSFFVSSYTGTLLLLDTECAEST</sequence>
<evidence type="ECO:0000313" key="1">
    <source>
        <dbReference type="EMBL" id="GFD10824.1"/>
    </source>
</evidence>
<accession>A0A699TSQ8</accession>
<name>A0A699TSQ8_TANCI</name>
<feature type="non-terminal residue" evidence="1">
    <location>
        <position position="1"/>
    </location>
</feature>